<gene>
    <name evidence="1" type="ORF">DHETER_LOCUS9144</name>
</gene>
<dbReference type="Proteomes" id="UP000789702">
    <property type="component" value="Unassembled WGS sequence"/>
</dbReference>
<evidence type="ECO:0000313" key="2">
    <source>
        <dbReference type="Proteomes" id="UP000789702"/>
    </source>
</evidence>
<organism evidence="1 2">
    <name type="scientific">Dentiscutata heterogama</name>
    <dbReference type="NCBI Taxonomy" id="1316150"/>
    <lineage>
        <taxon>Eukaryota</taxon>
        <taxon>Fungi</taxon>
        <taxon>Fungi incertae sedis</taxon>
        <taxon>Mucoromycota</taxon>
        <taxon>Glomeromycotina</taxon>
        <taxon>Glomeromycetes</taxon>
        <taxon>Diversisporales</taxon>
        <taxon>Gigasporaceae</taxon>
        <taxon>Dentiscutata</taxon>
    </lineage>
</organism>
<name>A0ACA9NFB9_9GLOM</name>
<evidence type="ECO:0000313" key="1">
    <source>
        <dbReference type="EMBL" id="CAG8647749.1"/>
    </source>
</evidence>
<protein>
    <submittedName>
        <fullName evidence="1">10632_t:CDS:1</fullName>
    </submittedName>
</protein>
<sequence length="104" mass="11936">MSTTPYSIHSNVNGVDINFIKCDCGQFYISFRNNRAIFTIPTDCVTALNLRIERHDLSRHAGNLWQQLKTVDTQLVDEFKRVAHLVAQQCYSEIRIINVNIPIA</sequence>
<comment type="caution">
    <text evidence="1">The sequence shown here is derived from an EMBL/GenBank/DDBJ whole genome shotgun (WGS) entry which is preliminary data.</text>
</comment>
<reference evidence="1" key="1">
    <citation type="submission" date="2021-06" db="EMBL/GenBank/DDBJ databases">
        <authorList>
            <person name="Kallberg Y."/>
            <person name="Tangrot J."/>
            <person name="Rosling A."/>
        </authorList>
    </citation>
    <scope>NUCLEOTIDE SEQUENCE</scope>
    <source>
        <strain evidence="1">IL203A</strain>
    </source>
</reference>
<accession>A0ACA9NFB9</accession>
<dbReference type="EMBL" id="CAJVPU010015586">
    <property type="protein sequence ID" value="CAG8647749.1"/>
    <property type="molecule type" value="Genomic_DNA"/>
</dbReference>
<feature type="non-terminal residue" evidence="1">
    <location>
        <position position="104"/>
    </location>
</feature>
<keyword evidence="2" id="KW-1185">Reference proteome</keyword>
<proteinExistence type="predicted"/>